<dbReference type="GO" id="GO:0006208">
    <property type="term" value="P:pyrimidine nucleobase catabolic process"/>
    <property type="evidence" value="ECO:0007669"/>
    <property type="project" value="TreeGrafter"/>
</dbReference>
<comment type="similarity">
    <text evidence="1">Belongs to the metallo-dependent hydrolases superfamily. Hydantoinase/dihydropyrimidinase family.</text>
</comment>
<accession>A0A7J6ERG6</accession>
<sequence length="168" mass="18681">MKRSPGIPAWTMAYMPVTKWDETVSKEMEIMVQKKAFKGSFMISDKLLLQGFKKCKSLGTLAMVHAENGDAVYEGQKRMIELGITGPEGHALSRPPVEEVAKARKSVLHLAGFLIPLQLLRLIAISILQYSLCCAEVIRLRVIGETVVSALVLDDSWLWHPDFSIAAK</sequence>
<reference evidence="2 3" key="1">
    <citation type="journal article" date="2020" name="bioRxiv">
        <title>Sequence and annotation of 42 cannabis genomes reveals extensive copy number variation in cannabinoid synthesis and pathogen resistance genes.</title>
        <authorList>
            <person name="Mckernan K.J."/>
            <person name="Helbert Y."/>
            <person name="Kane L.T."/>
            <person name="Ebling H."/>
            <person name="Zhang L."/>
            <person name="Liu B."/>
            <person name="Eaton Z."/>
            <person name="Mclaughlin S."/>
            <person name="Kingan S."/>
            <person name="Baybayan P."/>
            <person name="Concepcion G."/>
            <person name="Jordan M."/>
            <person name="Riva A."/>
            <person name="Barbazuk W."/>
            <person name="Harkins T."/>
        </authorList>
    </citation>
    <scope>NUCLEOTIDE SEQUENCE [LARGE SCALE GENOMIC DNA]</scope>
    <source>
        <strain evidence="3">cv. Jamaican Lion 4</strain>
        <tissue evidence="2">Leaf</tissue>
    </source>
</reference>
<comment type="caution">
    <text evidence="2">The sequence shown here is derived from an EMBL/GenBank/DDBJ whole genome shotgun (WGS) entry which is preliminary data.</text>
</comment>
<dbReference type="GO" id="GO:0005829">
    <property type="term" value="C:cytosol"/>
    <property type="evidence" value="ECO:0007669"/>
    <property type="project" value="TreeGrafter"/>
</dbReference>
<dbReference type="InterPro" id="IPR032466">
    <property type="entry name" value="Metal_Hydrolase"/>
</dbReference>
<dbReference type="GO" id="GO:0004157">
    <property type="term" value="F:dihydropyrimidinase activity"/>
    <property type="evidence" value="ECO:0007669"/>
    <property type="project" value="TreeGrafter"/>
</dbReference>
<dbReference type="Proteomes" id="UP000583929">
    <property type="component" value="Unassembled WGS sequence"/>
</dbReference>
<dbReference type="PANTHER" id="PTHR11647:SF1">
    <property type="entry name" value="COLLAPSIN RESPONSE MEDIATOR PROTEIN"/>
    <property type="match status" value="1"/>
</dbReference>
<organism evidence="2 3">
    <name type="scientific">Cannabis sativa</name>
    <name type="common">Hemp</name>
    <name type="synonym">Marijuana</name>
    <dbReference type="NCBI Taxonomy" id="3483"/>
    <lineage>
        <taxon>Eukaryota</taxon>
        <taxon>Viridiplantae</taxon>
        <taxon>Streptophyta</taxon>
        <taxon>Embryophyta</taxon>
        <taxon>Tracheophyta</taxon>
        <taxon>Spermatophyta</taxon>
        <taxon>Magnoliopsida</taxon>
        <taxon>eudicotyledons</taxon>
        <taxon>Gunneridae</taxon>
        <taxon>Pentapetalae</taxon>
        <taxon>rosids</taxon>
        <taxon>fabids</taxon>
        <taxon>Rosales</taxon>
        <taxon>Cannabaceae</taxon>
        <taxon>Cannabis</taxon>
    </lineage>
</organism>
<dbReference type="InterPro" id="IPR050378">
    <property type="entry name" value="Metallo-dep_Hydrolases_sf"/>
</dbReference>
<evidence type="ECO:0008006" key="4">
    <source>
        <dbReference type="Google" id="ProtNLM"/>
    </source>
</evidence>
<evidence type="ECO:0000313" key="2">
    <source>
        <dbReference type="EMBL" id="KAF4360339.1"/>
    </source>
</evidence>
<proteinExistence type="inferred from homology"/>
<dbReference type="Gene3D" id="3.20.20.140">
    <property type="entry name" value="Metal-dependent hydrolases"/>
    <property type="match status" value="1"/>
</dbReference>
<evidence type="ECO:0000256" key="1">
    <source>
        <dbReference type="ARBA" id="ARBA00008829"/>
    </source>
</evidence>
<name>A0A7J6ERG6_CANSA</name>
<dbReference type="SUPFAM" id="SSF51556">
    <property type="entry name" value="Metallo-dependent hydrolases"/>
    <property type="match status" value="1"/>
</dbReference>
<protein>
    <recommendedName>
        <fullName evidence="4">Dihydropyrimidinase</fullName>
    </recommendedName>
</protein>
<gene>
    <name evidence="2" type="ORF">G4B88_000013</name>
</gene>
<keyword evidence="3" id="KW-1185">Reference proteome</keyword>
<dbReference type="EMBL" id="JAATIQ010000350">
    <property type="protein sequence ID" value="KAF4360339.1"/>
    <property type="molecule type" value="Genomic_DNA"/>
</dbReference>
<dbReference type="AlphaFoldDB" id="A0A7J6ERG6"/>
<evidence type="ECO:0000313" key="3">
    <source>
        <dbReference type="Proteomes" id="UP000583929"/>
    </source>
</evidence>
<dbReference type="PANTHER" id="PTHR11647">
    <property type="entry name" value="HYDRANTOINASE/DIHYDROPYRIMIDINASE FAMILY MEMBER"/>
    <property type="match status" value="1"/>
</dbReference>